<dbReference type="Pfam" id="PF01580">
    <property type="entry name" value="FtsK_SpoIIIE"/>
    <property type="match status" value="1"/>
</dbReference>
<dbReference type="Gene3D" id="3.40.50.300">
    <property type="entry name" value="P-loop containing nucleotide triphosphate hydrolases"/>
    <property type="match status" value="1"/>
</dbReference>
<proteinExistence type="predicted"/>
<evidence type="ECO:0000256" key="1">
    <source>
        <dbReference type="ARBA" id="ARBA00022741"/>
    </source>
</evidence>
<dbReference type="PANTHER" id="PTHR22683:SF41">
    <property type="entry name" value="DNA TRANSLOCASE FTSK"/>
    <property type="match status" value="1"/>
</dbReference>
<dbReference type="PROSITE" id="PS50901">
    <property type="entry name" value="FTSK"/>
    <property type="match status" value="1"/>
</dbReference>
<evidence type="ECO:0000259" key="4">
    <source>
        <dbReference type="PROSITE" id="PS50901"/>
    </source>
</evidence>
<evidence type="ECO:0000256" key="2">
    <source>
        <dbReference type="ARBA" id="ARBA00022840"/>
    </source>
</evidence>
<keyword evidence="6" id="KW-1185">Reference proteome</keyword>
<dbReference type="AlphaFoldDB" id="A0A7W7SG35"/>
<gene>
    <name evidence="5" type="ORF">F4556_004191</name>
</gene>
<reference evidence="5 6" key="1">
    <citation type="submission" date="2020-08" db="EMBL/GenBank/DDBJ databases">
        <title>Sequencing the genomes of 1000 actinobacteria strains.</title>
        <authorList>
            <person name="Klenk H.-P."/>
        </authorList>
    </citation>
    <scope>NUCLEOTIDE SEQUENCE [LARGE SCALE GENOMIC DNA]</scope>
    <source>
        <strain evidence="5 6">DSM 44786</strain>
    </source>
</reference>
<dbReference type="PANTHER" id="PTHR22683">
    <property type="entry name" value="SPORULATION PROTEIN RELATED"/>
    <property type="match status" value="1"/>
</dbReference>
<organism evidence="5 6">
    <name type="scientific">Kitasatospora gansuensis</name>
    <dbReference type="NCBI Taxonomy" id="258050"/>
    <lineage>
        <taxon>Bacteria</taxon>
        <taxon>Bacillati</taxon>
        <taxon>Actinomycetota</taxon>
        <taxon>Actinomycetes</taxon>
        <taxon>Kitasatosporales</taxon>
        <taxon>Streptomycetaceae</taxon>
        <taxon>Kitasatospora</taxon>
    </lineage>
</organism>
<dbReference type="Proteomes" id="UP000573327">
    <property type="component" value="Unassembled WGS sequence"/>
</dbReference>
<dbReference type="GO" id="GO:0005524">
    <property type="term" value="F:ATP binding"/>
    <property type="evidence" value="ECO:0007669"/>
    <property type="project" value="UniProtKB-UniRule"/>
</dbReference>
<accession>A0A7W7SG35</accession>
<protein>
    <submittedName>
        <fullName evidence="5">S-DNA-T family DNA segregation ATPase FtsK/SpoIIIE</fullName>
    </submittedName>
</protein>
<comment type="caution">
    <text evidence="5">The sequence shown here is derived from an EMBL/GenBank/DDBJ whole genome shotgun (WGS) entry which is preliminary data.</text>
</comment>
<dbReference type="SUPFAM" id="SSF52540">
    <property type="entry name" value="P-loop containing nucleoside triphosphate hydrolases"/>
    <property type="match status" value="1"/>
</dbReference>
<evidence type="ECO:0000313" key="5">
    <source>
        <dbReference type="EMBL" id="MBB4948656.1"/>
    </source>
</evidence>
<dbReference type="GO" id="GO:0003677">
    <property type="term" value="F:DNA binding"/>
    <property type="evidence" value="ECO:0007669"/>
    <property type="project" value="InterPro"/>
</dbReference>
<feature type="binding site" evidence="3">
    <location>
        <begin position="188"/>
        <end position="195"/>
    </location>
    <ligand>
        <name>ATP</name>
        <dbReference type="ChEBI" id="CHEBI:30616"/>
    </ligand>
</feature>
<dbReference type="EMBL" id="JACHJR010000001">
    <property type="protein sequence ID" value="MBB4948656.1"/>
    <property type="molecule type" value="Genomic_DNA"/>
</dbReference>
<feature type="domain" description="FtsK" evidence="4">
    <location>
        <begin position="162"/>
        <end position="369"/>
    </location>
</feature>
<dbReference type="InterPro" id="IPR050206">
    <property type="entry name" value="FtsK/SpoIIIE/SftA"/>
</dbReference>
<dbReference type="InterPro" id="IPR002543">
    <property type="entry name" value="FtsK_dom"/>
</dbReference>
<name>A0A7W7SG35_9ACTN</name>
<evidence type="ECO:0000313" key="6">
    <source>
        <dbReference type="Proteomes" id="UP000573327"/>
    </source>
</evidence>
<dbReference type="RefSeq" id="WP_184918473.1">
    <property type="nucleotide sequence ID" value="NZ_JACHJR010000001.1"/>
</dbReference>
<keyword evidence="1 3" id="KW-0547">Nucleotide-binding</keyword>
<dbReference type="InterPro" id="IPR027417">
    <property type="entry name" value="P-loop_NTPase"/>
</dbReference>
<sequence length="459" mass="49405">MSALSTMLLELGLPTAGVTGAALYAKARHPRAYWVSFGLPLTLGRIRRDYDTVMESCGLTVEPSFWRAMAAQATNRETKPAAPKIRGVQGSSTGLRLRLRLASGQETADVVNATERLRHAWGVHAVHVAEVKPGVVDLRIVGFDVLREVRMPRAAKSAGLLRVPVALRSDGTAHMRDFREIAHGLNLGASQSGKSMYTRNLVYGLAPQPVALVGIDCKGGIEQLPFARRLSALATDQSEALGLLLALLVEMDDRYDLIRAYQGVPGSVAAEDVTADIWGLPENVRPLPIVVLVDEIAELFLVGSKADEQRRNQIVTALIRLAQLARAAGIFLEISGQRFGSDLGKGATMLRSQLTGRTVHRVNDLESAKMGLGDVSEAAMLAATRISPDMPGMAVTGDTSGYWSQIRTPYRSLAEVASRCAEFAYMTPTLFRLAAFRPSSAPAAPAPPTPVHLPSQLTK</sequence>
<evidence type="ECO:0000256" key="3">
    <source>
        <dbReference type="PROSITE-ProRule" id="PRU00289"/>
    </source>
</evidence>
<keyword evidence="2 3" id="KW-0067">ATP-binding</keyword>